<proteinExistence type="predicted"/>
<dbReference type="EMBL" id="JALBUF010000003">
    <property type="protein sequence ID" value="MCI0183163.1"/>
    <property type="molecule type" value="Genomic_DNA"/>
</dbReference>
<evidence type="ECO:0000313" key="3">
    <source>
        <dbReference type="Proteomes" id="UP001139263"/>
    </source>
</evidence>
<dbReference type="InterPro" id="IPR024562">
    <property type="entry name" value="YqhG"/>
</dbReference>
<evidence type="ECO:0000313" key="2">
    <source>
        <dbReference type="EMBL" id="MCI0183163.1"/>
    </source>
</evidence>
<dbReference type="AlphaFoldDB" id="A0A9X1VAF9"/>
<protein>
    <submittedName>
        <fullName evidence="2">Uncharacterized protein</fullName>
    </submittedName>
</protein>
<keyword evidence="3" id="KW-1185">Reference proteome</keyword>
<accession>A0A9X1VAF9</accession>
<evidence type="ECO:0000256" key="1">
    <source>
        <dbReference type="SAM" id="MobiDB-lite"/>
    </source>
</evidence>
<sequence length="282" mass="32711">MPSTLYEYCERYFKTVGATILPSDENALCVEITRDVDKELTDRPFYWMWVEAMNENPPNTVLYLQFKEDMQPQEIPKDAKPELITPGCYRLMRIYASAKTRGAFAAAYENQSLLSPYAIFIVRVSFVSDRRIDFLESYAIDLTTLQVYGDVITRLNERNLLDERPLHAQILPVPLDMDQLFSLLLQCVRLDVQDRDHTWATEAHDRLQDELQKLDQYYNSLSSRTSTKDPSMNLEGEGEGESDLSIQAERELRRAELIWRTEPKIEVRPQQMALAYLASPPV</sequence>
<dbReference type="Proteomes" id="UP001139263">
    <property type="component" value="Unassembled WGS sequence"/>
</dbReference>
<feature type="region of interest" description="Disordered" evidence="1">
    <location>
        <begin position="222"/>
        <end position="244"/>
    </location>
</feature>
<gene>
    <name evidence="2" type="ORF">MM817_01433</name>
</gene>
<name>A0A9X1VAF9_9BACL</name>
<dbReference type="RefSeq" id="WP_241713057.1">
    <property type="nucleotide sequence ID" value="NZ_JALBUF010000003.1"/>
</dbReference>
<comment type="caution">
    <text evidence="2">The sequence shown here is derived from an EMBL/GenBank/DDBJ whole genome shotgun (WGS) entry which is preliminary data.</text>
</comment>
<dbReference type="Pfam" id="PF11079">
    <property type="entry name" value="YqhG"/>
    <property type="match status" value="1"/>
</dbReference>
<reference evidence="2" key="1">
    <citation type="submission" date="2022-03" db="EMBL/GenBank/DDBJ databases">
        <title>Draft Genome Sequence of Firmicute Strain S0AB, a Heterotrophic Iron/Sulfur-Oxidizing Extreme Acidophile.</title>
        <authorList>
            <person name="Vergara E."/>
            <person name="Pakostova E."/>
            <person name="Johnson D.B."/>
            <person name="Holmes D.S."/>
        </authorList>
    </citation>
    <scope>NUCLEOTIDE SEQUENCE</scope>
    <source>
        <strain evidence="2">S0AB</strain>
    </source>
</reference>
<organism evidence="2 3">
    <name type="scientific">Sulfoacidibacillus ferrooxidans</name>
    <dbReference type="NCBI Taxonomy" id="2005001"/>
    <lineage>
        <taxon>Bacteria</taxon>
        <taxon>Bacillati</taxon>
        <taxon>Bacillota</taxon>
        <taxon>Bacilli</taxon>
        <taxon>Bacillales</taxon>
        <taxon>Alicyclobacillaceae</taxon>
        <taxon>Sulfoacidibacillus</taxon>
    </lineage>
</organism>